<feature type="domain" description="Myb-like" evidence="2">
    <location>
        <begin position="9"/>
        <end position="52"/>
    </location>
</feature>
<dbReference type="AlphaFoldDB" id="A0A9P8LT72"/>
<dbReference type="Proteomes" id="UP000018208">
    <property type="component" value="Unassembled WGS sequence"/>
</dbReference>
<evidence type="ECO:0000259" key="2">
    <source>
        <dbReference type="PROSITE" id="PS50090"/>
    </source>
</evidence>
<dbReference type="GeneID" id="94297883"/>
<feature type="region of interest" description="Disordered" evidence="1">
    <location>
        <begin position="73"/>
        <end position="101"/>
    </location>
</feature>
<dbReference type="EMBL" id="AUWU02000004">
    <property type="protein sequence ID" value="KAH0573925.1"/>
    <property type="molecule type" value="Genomic_DNA"/>
</dbReference>
<dbReference type="SUPFAM" id="SSF46689">
    <property type="entry name" value="Homeodomain-like"/>
    <property type="match status" value="1"/>
</dbReference>
<dbReference type="KEGG" id="ssao:94297883"/>
<dbReference type="RefSeq" id="XP_067764698.1">
    <property type="nucleotide sequence ID" value="XM_067907724.1"/>
</dbReference>
<organism evidence="3 4">
    <name type="scientific">Spironucleus salmonicida</name>
    <dbReference type="NCBI Taxonomy" id="348837"/>
    <lineage>
        <taxon>Eukaryota</taxon>
        <taxon>Metamonada</taxon>
        <taxon>Diplomonadida</taxon>
        <taxon>Hexamitidae</taxon>
        <taxon>Hexamitinae</taxon>
        <taxon>Spironucleus</taxon>
    </lineage>
</organism>
<feature type="compositionally biased region" description="Basic and acidic residues" evidence="1">
    <location>
        <begin position="77"/>
        <end position="101"/>
    </location>
</feature>
<dbReference type="Gene3D" id="1.10.10.60">
    <property type="entry name" value="Homeodomain-like"/>
    <property type="match status" value="1"/>
</dbReference>
<protein>
    <recommendedName>
        <fullName evidence="2">Myb-like domain-containing protein</fullName>
    </recommendedName>
</protein>
<proteinExistence type="predicted"/>
<keyword evidence="4" id="KW-1185">Reference proteome</keyword>
<evidence type="ECO:0000313" key="4">
    <source>
        <dbReference type="Proteomes" id="UP000018208"/>
    </source>
</evidence>
<dbReference type="Pfam" id="PF13921">
    <property type="entry name" value="Myb_DNA-bind_6"/>
    <property type="match status" value="1"/>
</dbReference>
<accession>A0A9P8LT72</accession>
<gene>
    <name evidence="3" type="ORF">SS50377_23860</name>
</gene>
<reference evidence="3 4" key="1">
    <citation type="journal article" date="2014" name="PLoS Genet.">
        <title>The Genome of Spironucleus salmonicida Highlights a Fish Pathogen Adapted to Fluctuating Environments.</title>
        <authorList>
            <person name="Xu F."/>
            <person name="Jerlstrom-Hultqvist J."/>
            <person name="Einarsson E."/>
            <person name="Astvaldsson A."/>
            <person name="Svard S.G."/>
            <person name="Andersson J.O."/>
        </authorList>
    </citation>
    <scope>NUCLEOTIDE SEQUENCE [LARGE SCALE GENOMIC DNA]</scope>
    <source>
        <strain evidence="3 4">ATCC 50377</strain>
    </source>
</reference>
<comment type="caution">
    <text evidence="3">The sequence shown here is derived from an EMBL/GenBank/DDBJ whole genome shotgun (WGS) entry which is preliminary data.</text>
</comment>
<dbReference type="InterPro" id="IPR009057">
    <property type="entry name" value="Homeodomain-like_sf"/>
</dbReference>
<evidence type="ECO:0000313" key="3">
    <source>
        <dbReference type="EMBL" id="KAH0573925.1"/>
    </source>
</evidence>
<dbReference type="InterPro" id="IPR001005">
    <property type="entry name" value="SANT/Myb"/>
</dbReference>
<evidence type="ECO:0000256" key="1">
    <source>
        <dbReference type="SAM" id="MobiDB-lite"/>
    </source>
</evidence>
<name>A0A9P8LT72_9EUKA</name>
<dbReference type="PROSITE" id="PS50090">
    <property type="entry name" value="MYB_LIKE"/>
    <property type="match status" value="1"/>
</dbReference>
<sequence>MSKRKLHMWSHEDEQKLIETILQRGLNWKHICQDVFPNVSPSGVKNMYYLLLKTDERFKEYIQFNFKRKSTMQLNNNKDRQLKKQPQENSHEFQTQHDLEL</sequence>